<sequence length="172" mass="18556">MLGSSSLVGSSLSLRPAAPADEAFLARLHRSTRPDLEQLPLPPPLLDALMAQQYQALIQGAGHAYAGAMHCVIERAGERAGALIVDIGANEVRLVYLALLPVLRCQGYGAEILRGLQQAAAQARAPLVATVWHTNPRARSLYLRMGFVVDAAEPGVERLVWYPEARPMVMLP</sequence>
<protein>
    <submittedName>
        <fullName evidence="2">GNAT family N-acetyltransferase</fullName>
    </submittedName>
</protein>
<dbReference type="Proteomes" id="UP001620460">
    <property type="component" value="Unassembled WGS sequence"/>
</dbReference>
<proteinExistence type="predicted"/>
<accession>A0ABW8JXS7</accession>
<gene>
    <name evidence="2" type="ORF">ISP17_18590</name>
</gene>
<dbReference type="SUPFAM" id="SSF55729">
    <property type="entry name" value="Acyl-CoA N-acyltransferases (Nat)"/>
    <property type="match status" value="1"/>
</dbReference>
<dbReference type="RefSeq" id="WP_404635888.1">
    <property type="nucleotide sequence ID" value="NZ_JADIKM010000006.1"/>
</dbReference>
<evidence type="ECO:0000259" key="1">
    <source>
        <dbReference type="PROSITE" id="PS51186"/>
    </source>
</evidence>
<evidence type="ECO:0000313" key="2">
    <source>
        <dbReference type="EMBL" id="MFK2905974.1"/>
    </source>
</evidence>
<name>A0ABW8JXS7_9GAMM</name>
<reference evidence="2 3" key="1">
    <citation type="submission" date="2020-10" db="EMBL/GenBank/DDBJ databases">
        <title>Phylogeny of dyella-like bacteria.</title>
        <authorList>
            <person name="Fu J."/>
        </authorList>
    </citation>
    <scope>NUCLEOTIDE SEQUENCE [LARGE SCALE GENOMIC DNA]</scope>
    <source>
        <strain evidence="2 3">Gsoil3046</strain>
    </source>
</reference>
<evidence type="ECO:0000313" key="3">
    <source>
        <dbReference type="Proteomes" id="UP001620460"/>
    </source>
</evidence>
<keyword evidence="3" id="KW-1185">Reference proteome</keyword>
<dbReference type="InterPro" id="IPR016181">
    <property type="entry name" value="Acyl_CoA_acyltransferase"/>
</dbReference>
<dbReference type="Gene3D" id="3.40.630.30">
    <property type="match status" value="1"/>
</dbReference>
<dbReference type="PROSITE" id="PS51186">
    <property type="entry name" value="GNAT"/>
    <property type="match status" value="1"/>
</dbReference>
<dbReference type="Pfam" id="PF13508">
    <property type="entry name" value="Acetyltransf_7"/>
    <property type="match status" value="1"/>
</dbReference>
<organism evidence="2 3">
    <name type="scientific">Dyella ginsengisoli</name>
    <dbReference type="NCBI Taxonomy" id="363848"/>
    <lineage>
        <taxon>Bacteria</taxon>
        <taxon>Pseudomonadati</taxon>
        <taxon>Pseudomonadota</taxon>
        <taxon>Gammaproteobacteria</taxon>
        <taxon>Lysobacterales</taxon>
        <taxon>Rhodanobacteraceae</taxon>
        <taxon>Dyella</taxon>
    </lineage>
</organism>
<comment type="caution">
    <text evidence="2">The sequence shown here is derived from an EMBL/GenBank/DDBJ whole genome shotgun (WGS) entry which is preliminary data.</text>
</comment>
<feature type="domain" description="N-acetyltransferase" evidence="1">
    <location>
        <begin position="12"/>
        <end position="169"/>
    </location>
</feature>
<dbReference type="EMBL" id="JADIKM010000006">
    <property type="protein sequence ID" value="MFK2905974.1"/>
    <property type="molecule type" value="Genomic_DNA"/>
</dbReference>
<dbReference type="InterPro" id="IPR000182">
    <property type="entry name" value="GNAT_dom"/>
</dbReference>